<dbReference type="InterPro" id="IPR002156">
    <property type="entry name" value="RNaseH_domain"/>
</dbReference>
<feature type="domain" description="RNase H type-1" evidence="1">
    <location>
        <begin position="1"/>
        <end position="131"/>
    </location>
</feature>
<protein>
    <recommendedName>
        <fullName evidence="1">RNase H type-1 domain-containing protein</fullName>
    </recommendedName>
</protein>
<gene>
    <name evidence="2" type="ORF">A3J05_02110</name>
</gene>
<dbReference type="InterPro" id="IPR012337">
    <property type="entry name" value="RNaseH-like_sf"/>
</dbReference>
<evidence type="ECO:0000313" key="2">
    <source>
        <dbReference type="EMBL" id="OGE99978.1"/>
    </source>
</evidence>
<dbReference type="PANTHER" id="PTHR47723">
    <property type="entry name" value="OS05G0353850 PROTEIN"/>
    <property type="match status" value="1"/>
</dbReference>
<proteinExistence type="predicted"/>
<dbReference type="GO" id="GO:0003676">
    <property type="term" value="F:nucleic acid binding"/>
    <property type="evidence" value="ECO:0007669"/>
    <property type="project" value="InterPro"/>
</dbReference>
<accession>A0A1F5QCV4</accession>
<reference evidence="2 3" key="1">
    <citation type="journal article" date="2016" name="Nat. Commun.">
        <title>Thousands of microbial genomes shed light on interconnected biogeochemical processes in an aquifer system.</title>
        <authorList>
            <person name="Anantharaman K."/>
            <person name="Brown C.T."/>
            <person name="Hug L.A."/>
            <person name="Sharon I."/>
            <person name="Castelle C.J."/>
            <person name="Probst A.J."/>
            <person name="Thomas B.C."/>
            <person name="Singh A."/>
            <person name="Wilkins M.J."/>
            <person name="Karaoz U."/>
            <person name="Brodie E.L."/>
            <person name="Williams K.H."/>
            <person name="Hubbard S.S."/>
            <person name="Banfield J.F."/>
        </authorList>
    </citation>
    <scope>NUCLEOTIDE SEQUENCE [LARGE SCALE GENOMIC DNA]</scope>
</reference>
<comment type="caution">
    <text evidence="2">The sequence shown here is derived from an EMBL/GenBank/DDBJ whole genome shotgun (WGS) entry which is preliminary data.</text>
</comment>
<dbReference type="EMBL" id="MFFF01000005">
    <property type="protein sequence ID" value="OGE99978.1"/>
    <property type="molecule type" value="Genomic_DNA"/>
</dbReference>
<dbReference type="Gene3D" id="3.30.420.10">
    <property type="entry name" value="Ribonuclease H-like superfamily/Ribonuclease H"/>
    <property type="match status" value="1"/>
</dbReference>
<dbReference type="PROSITE" id="PS50879">
    <property type="entry name" value="RNASE_H_1"/>
    <property type="match status" value="1"/>
</dbReference>
<dbReference type="InterPro" id="IPR053151">
    <property type="entry name" value="RNase_H-like"/>
</dbReference>
<evidence type="ECO:0000313" key="3">
    <source>
        <dbReference type="Proteomes" id="UP000177235"/>
    </source>
</evidence>
<evidence type="ECO:0000259" key="1">
    <source>
        <dbReference type="PROSITE" id="PS50879"/>
    </source>
</evidence>
<organism evidence="2 3">
    <name type="scientific">Candidatus Doudnabacteria bacterium RIFCSPLOWO2_02_FULL_48_13</name>
    <dbReference type="NCBI Taxonomy" id="1817845"/>
    <lineage>
        <taxon>Bacteria</taxon>
        <taxon>Candidatus Doudnaibacteriota</taxon>
    </lineage>
</organism>
<dbReference type="CDD" id="cd09279">
    <property type="entry name" value="RNase_HI_like"/>
    <property type="match status" value="1"/>
</dbReference>
<dbReference type="Pfam" id="PF13456">
    <property type="entry name" value="RVT_3"/>
    <property type="match status" value="1"/>
</dbReference>
<dbReference type="Proteomes" id="UP000177235">
    <property type="component" value="Unassembled WGS sequence"/>
</dbReference>
<dbReference type="GO" id="GO:0004523">
    <property type="term" value="F:RNA-DNA hybrid ribonuclease activity"/>
    <property type="evidence" value="ECO:0007669"/>
    <property type="project" value="InterPro"/>
</dbReference>
<dbReference type="SUPFAM" id="SSF53098">
    <property type="entry name" value="Ribonuclease H-like"/>
    <property type="match status" value="1"/>
</dbReference>
<dbReference type="PANTHER" id="PTHR47723:SF19">
    <property type="entry name" value="POLYNUCLEOTIDYL TRANSFERASE, RIBONUCLEASE H-LIKE SUPERFAMILY PROTEIN"/>
    <property type="match status" value="1"/>
</dbReference>
<name>A0A1F5QCV4_9BACT</name>
<dbReference type="AlphaFoldDB" id="A0A1F5QCV4"/>
<sequence length="136" mass="14811">MKLTINTDGGARGNPGQAGIGVVIKDESGKVVEKFGRYLGDNSTNNQAEYEAVVAALQAAKKLGGTVLEFHMDSELAVRQLNHIYKVKNAELQALFLKAKNLQAGFSKVTFTHVPRVENREADTLVNEAIDNNLKQ</sequence>
<dbReference type="InterPro" id="IPR036397">
    <property type="entry name" value="RNaseH_sf"/>
</dbReference>